<evidence type="ECO:0000256" key="11">
    <source>
        <dbReference type="ARBA" id="ARBA00025198"/>
    </source>
</evidence>
<evidence type="ECO:0000256" key="1">
    <source>
        <dbReference type="ARBA" id="ARBA00005513"/>
    </source>
</evidence>
<dbReference type="InterPro" id="IPR005864">
    <property type="entry name" value="ATP_synth_F0_bsu_bac"/>
</dbReference>
<evidence type="ECO:0000256" key="15">
    <source>
        <dbReference type="HAMAP-Rule" id="MF_01398"/>
    </source>
</evidence>
<keyword evidence="8 15" id="KW-0406">Ion transport</keyword>
<name>A0ABV8PRK2_9BACT</name>
<keyword evidence="2 15" id="KW-0813">Transport</keyword>
<evidence type="ECO:0000313" key="18">
    <source>
        <dbReference type="EMBL" id="MFC4230754.1"/>
    </source>
</evidence>
<feature type="coiled-coil region" evidence="17">
    <location>
        <begin position="49"/>
        <end position="120"/>
    </location>
</feature>
<comment type="subunit">
    <text evidence="13">F-type ATPases have 2 components, F(1) - the catalytic core - and F(0) - the membrane proton channel. F(1) has five subunits: alpha(3), beta(3), gamma(1), delta(1), epsilon(1). F(0) has four main subunits: a(1), b(2) and c(10-14). The alpha and beta chains form an alternating ring which encloses part of the gamma chain. F(1) is attached to F(0) by a central stalk formed by the gamma and epsilon chains, while a peripheral stalk is formed by the delta and b chains.</text>
</comment>
<keyword evidence="3 15" id="KW-1003">Cell membrane</keyword>
<comment type="function">
    <text evidence="11 15">F(1)F(0) ATP synthase produces ATP from ADP in the presence of a proton or sodium gradient. F-type ATPases consist of two structural domains, F(1) containing the extramembraneous catalytic core and F(0) containing the membrane proton channel, linked together by a central stalk and a peripheral stalk. During catalysis, ATP synthesis in the catalytic domain of F(1) is coupled via a rotary mechanism of the central stalk subunits to proton translocation.</text>
</comment>
<protein>
    <recommendedName>
        <fullName evidence="15">ATP synthase subunit b</fullName>
    </recommendedName>
    <alternativeName>
        <fullName evidence="15">ATP synthase F(0) sector subunit b</fullName>
    </alternativeName>
    <alternativeName>
        <fullName evidence="15">ATPase subunit I</fullName>
    </alternativeName>
    <alternativeName>
        <fullName evidence="15">F-type ATPase subunit b</fullName>
        <shortName evidence="15">F-ATPase subunit b</shortName>
    </alternativeName>
</protein>
<evidence type="ECO:0000256" key="17">
    <source>
        <dbReference type="SAM" id="Coils"/>
    </source>
</evidence>
<evidence type="ECO:0000313" key="19">
    <source>
        <dbReference type="Proteomes" id="UP001595906"/>
    </source>
</evidence>
<evidence type="ECO:0000256" key="16">
    <source>
        <dbReference type="RuleBase" id="RU003848"/>
    </source>
</evidence>
<dbReference type="PANTHER" id="PTHR33445">
    <property type="entry name" value="ATP SYNTHASE SUBUNIT B', CHLOROPLASTIC"/>
    <property type="match status" value="1"/>
</dbReference>
<keyword evidence="17" id="KW-0175">Coiled coil</keyword>
<dbReference type="Gene3D" id="1.20.5.620">
    <property type="entry name" value="F1F0 ATP synthase subunit B, membrane domain"/>
    <property type="match status" value="1"/>
</dbReference>
<comment type="similarity">
    <text evidence="1 15 16">Belongs to the ATPase B chain family.</text>
</comment>
<keyword evidence="19" id="KW-1185">Reference proteome</keyword>
<feature type="transmembrane region" description="Helical" evidence="15">
    <location>
        <begin position="15"/>
        <end position="35"/>
    </location>
</feature>
<evidence type="ECO:0000256" key="8">
    <source>
        <dbReference type="ARBA" id="ARBA00023065"/>
    </source>
</evidence>
<keyword evidence="6 15" id="KW-0375">Hydrogen ion transport</keyword>
<evidence type="ECO:0000256" key="9">
    <source>
        <dbReference type="ARBA" id="ARBA00023136"/>
    </source>
</evidence>
<keyword evidence="10 15" id="KW-0066">ATP synthesis</keyword>
<evidence type="ECO:0000256" key="4">
    <source>
        <dbReference type="ARBA" id="ARBA00022547"/>
    </source>
</evidence>
<evidence type="ECO:0000256" key="3">
    <source>
        <dbReference type="ARBA" id="ARBA00022475"/>
    </source>
</evidence>
<dbReference type="InterPro" id="IPR050059">
    <property type="entry name" value="ATP_synthase_B_chain"/>
</dbReference>
<dbReference type="Proteomes" id="UP001595906">
    <property type="component" value="Unassembled WGS sequence"/>
</dbReference>
<dbReference type="InterPro" id="IPR028987">
    <property type="entry name" value="ATP_synth_B-like_membr_sf"/>
</dbReference>
<dbReference type="Pfam" id="PF00430">
    <property type="entry name" value="ATP-synt_B"/>
    <property type="match status" value="1"/>
</dbReference>
<keyword evidence="9 15" id="KW-0472">Membrane</keyword>
<organism evidence="18 19">
    <name type="scientific">Parasediminibacterium paludis</name>
    <dbReference type="NCBI Taxonomy" id="908966"/>
    <lineage>
        <taxon>Bacteria</taxon>
        <taxon>Pseudomonadati</taxon>
        <taxon>Bacteroidota</taxon>
        <taxon>Chitinophagia</taxon>
        <taxon>Chitinophagales</taxon>
        <taxon>Chitinophagaceae</taxon>
        <taxon>Parasediminibacterium</taxon>
    </lineage>
</organism>
<keyword evidence="4 15" id="KW-0138">CF(0)</keyword>
<dbReference type="CDD" id="cd06503">
    <property type="entry name" value="ATP-synt_Fo_b"/>
    <property type="match status" value="1"/>
</dbReference>
<comment type="function">
    <text evidence="12">Component of the F(0) channel, it forms part of the peripheral stalk, linking F(1) to F(0). The b'-subunit is a diverged and duplicated form of b found in plants and photosynthetic bacteria.</text>
</comment>
<gene>
    <name evidence="15 18" type="primary">atpF</name>
    <name evidence="18" type="ORF">ACFOW1_02555</name>
</gene>
<dbReference type="RefSeq" id="WP_379012133.1">
    <property type="nucleotide sequence ID" value="NZ_JBHSDC010000002.1"/>
</dbReference>
<evidence type="ECO:0000256" key="14">
    <source>
        <dbReference type="ARBA" id="ARBA00037847"/>
    </source>
</evidence>
<evidence type="ECO:0000256" key="12">
    <source>
        <dbReference type="ARBA" id="ARBA00025614"/>
    </source>
</evidence>
<comment type="caution">
    <text evidence="18">The sequence shown here is derived from an EMBL/GenBank/DDBJ whole genome shotgun (WGS) entry which is preliminary data.</text>
</comment>
<evidence type="ECO:0000256" key="5">
    <source>
        <dbReference type="ARBA" id="ARBA00022692"/>
    </source>
</evidence>
<reference evidence="19" key="1">
    <citation type="journal article" date="2019" name="Int. J. Syst. Evol. Microbiol.">
        <title>The Global Catalogue of Microorganisms (GCM) 10K type strain sequencing project: providing services to taxonomists for standard genome sequencing and annotation.</title>
        <authorList>
            <consortium name="The Broad Institute Genomics Platform"/>
            <consortium name="The Broad Institute Genome Sequencing Center for Infectious Disease"/>
            <person name="Wu L."/>
            <person name="Ma J."/>
        </authorList>
    </citation>
    <scope>NUCLEOTIDE SEQUENCE [LARGE SCALE GENOMIC DNA]</scope>
    <source>
        <strain evidence="19">CECT 8010</strain>
    </source>
</reference>
<evidence type="ECO:0000256" key="13">
    <source>
        <dbReference type="ARBA" id="ARBA00026054"/>
    </source>
</evidence>
<evidence type="ECO:0000256" key="7">
    <source>
        <dbReference type="ARBA" id="ARBA00022989"/>
    </source>
</evidence>
<dbReference type="SUPFAM" id="SSF81573">
    <property type="entry name" value="F1F0 ATP synthase subunit B, membrane domain"/>
    <property type="match status" value="1"/>
</dbReference>
<keyword evidence="5 15" id="KW-0812">Transmembrane</keyword>
<comment type="subcellular location">
    <subcellularLocation>
        <location evidence="15">Cell membrane</location>
        <topology evidence="15">Single-pass membrane protein</topology>
    </subcellularLocation>
    <subcellularLocation>
        <location evidence="14">Endomembrane system</location>
        <topology evidence="14">Single-pass membrane protein</topology>
    </subcellularLocation>
</comment>
<dbReference type="EMBL" id="JBHSDC010000002">
    <property type="protein sequence ID" value="MFC4230754.1"/>
    <property type="molecule type" value="Genomic_DNA"/>
</dbReference>
<proteinExistence type="inferred from homology"/>
<keyword evidence="7 15" id="KW-1133">Transmembrane helix</keyword>
<dbReference type="InterPro" id="IPR002146">
    <property type="entry name" value="ATP_synth_b/b'su_bac/chlpt"/>
</dbReference>
<dbReference type="PANTHER" id="PTHR33445:SF1">
    <property type="entry name" value="ATP SYNTHASE SUBUNIT B"/>
    <property type="match status" value="1"/>
</dbReference>
<evidence type="ECO:0000256" key="2">
    <source>
        <dbReference type="ARBA" id="ARBA00022448"/>
    </source>
</evidence>
<dbReference type="NCBIfam" id="TIGR01144">
    <property type="entry name" value="ATP_synt_b"/>
    <property type="match status" value="1"/>
</dbReference>
<comment type="subunit">
    <text evidence="15">F-type ATPases have 2 components, F(1) - the catalytic core - and F(0) - the membrane proton channel. F(1) has five subunits: alpha(3), beta(3), gamma(1), delta(1), epsilon(1). F(0) has three main subunits: a(1), b(2) and c(10-14). The alpha and beta chains form an alternating ring which encloses part of the gamma chain. F(1) is attached to F(0) by a central stalk formed by the gamma and epsilon chains, while a peripheral stalk is formed by the delta and b chains.</text>
</comment>
<evidence type="ECO:0000256" key="10">
    <source>
        <dbReference type="ARBA" id="ARBA00023310"/>
    </source>
</evidence>
<accession>A0ABV8PRK2</accession>
<sequence>MFLEINPLVLPDFGLVIWSTVAFLVLLFLLSRFAWKPIMAAISERESGIADALLQADKMKAEMASLKNENEVMMNHAREERATMIKEAKAASDKMIAEAKDKAKAEYDKIIADAQQAILQQKNAALTDVKNQVGALVIEVSEKILRRELANKAEQESYIQQLAEVVKLN</sequence>
<dbReference type="HAMAP" id="MF_01398">
    <property type="entry name" value="ATP_synth_b_bprime"/>
    <property type="match status" value="1"/>
</dbReference>
<evidence type="ECO:0000256" key="6">
    <source>
        <dbReference type="ARBA" id="ARBA00022781"/>
    </source>
</evidence>